<dbReference type="InterPro" id="IPR017441">
    <property type="entry name" value="Protein_kinase_ATP_BS"/>
</dbReference>
<dbReference type="GO" id="GO:0005524">
    <property type="term" value="F:ATP binding"/>
    <property type="evidence" value="ECO:0007669"/>
    <property type="project" value="UniProtKB-UniRule"/>
</dbReference>
<organism evidence="16 17">
    <name type="scientific">Escallonia rubra</name>
    <dbReference type="NCBI Taxonomy" id="112253"/>
    <lineage>
        <taxon>Eukaryota</taxon>
        <taxon>Viridiplantae</taxon>
        <taxon>Streptophyta</taxon>
        <taxon>Embryophyta</taxon>
        <taxon>Tracheophyta</taxon>
        <taxon>Spermatophyta</taxon>
        <taxon>Magnoliopsida</taxon>
        <taxon>eudicotyledons</taxon>
        <taxon>Gunneridae</taxon>
        <taxon>Pentapetalae</taxon>
        <taxon>asterids</taxon>
        <taxon>campanulids</taxon>
        <taxon>Escalloniales</taxon>
        <taxon>Escalloniaceae</taxon>
        <taxon>Escallonia</taxon>
    </lineage>
</organism>
<dbReference type="EMBL" id="JAVXUO010000387">
    <property type="protein sequence ID" value="KAK2992704.1"/>
    <property type="molecule type" value="Genomic_DNA"/>
</dbReference>
<evidence type="ECO:0000256" key="1">
    <source>
        <dbReference type="ARBA" id="ARBA00001936"/>
    </source>
</evidence>
<dbReference type="InterPro" id="IPR000719">
    <property type="entry name" value="Prot_kinase_dom"/>
</dbReference>
<dbReference type="InterPro" id="IPR004041">
    <property type="entry name" value="NAF_dom"/>
</dbReference>
<evidence type="ECO:0000256" key="7">
    <source>
        <dbReference type="ARBA" id="ARBA00022777"/>
    </source>
</evidence>
<evidence type="ECO:0000313" key="16">
    <source>
        <dbReference type="EMBL" id="KAK2992704.1"/>
    </source>
</evidence>
<evidence type="ECO:0000256" key="13">
    <source>
        <dbReference type="RuleBase" id="RU000304"/>
    </source>
</evidence>
<dbReference type="FunFam" id="1.10.510.10:FF:000653">
    <property type="entry name" value="Non-specific serine/threonine protein kinase"/>
    <property type="match status" value="1"/>
</dbReference>
<keyword evidence="7" id="KW-0418">Kinase</keyword>
<evidence type="ECO:0000256" key="9">
    <source>
        <dbReference type="ARBA" id="ARBA00023211"/>
    </source>
</evidence>
<evidence type="ECO:0000256" key="3">
    <source>
        <dbReference type="ARBA" id="ARBA00012513"/>
    </source>
</evidence>
<dbReference type="EC" id="2.7.11.1" evidence="3"/>
<reference evidence="16" key="1">
    <citation type="submission" date="2022-12" db="EMBL/GenBank/DDBJ databases">
        <title>Draft genome assemblies for two species of Escallonia (Escalloniales).</title>
        <authorList>
            <person name="Chanderbali A."/>
            <person name="Dervinis C."/>
            <person name="Anghel I."/>
            <person name="Soltis D."/>
            <person name="Soltis P."/>
            <person name="Zapata F."/>
        </authorList>
    </citation>
    <scope>NUCLEOTIDE SEQUENCE</scope>
    <source>
        <strain evidence="16">UCBG92.1500</strain>
        <tissue evidence="16">Leaf</tissue>
    </source>
</reference>
<evidence type="ECO:0000256" key="8">
    <source>
        <dbReference type="ARBA" id="ARBA00022840"/>
    </source>
</evidence>
<protein>
    <recommendedName>
        <fullName evidence="3">non-specific serine/threonine protein kinase</fullName>
        <ecNumber evidence="3">2.7.11.1</ecNumber>
    </recommendedName>
</protein>
<keyword evidence="17" id="KW-1185">Reference proteome</keyword>
<dbReference type="InterPro" id="IPR011009">
    <property type="entry name" value="Kinase-like_dom_sf"/>
</dbReference>
<comment type="catalytic activity">
    <reaction evidence="11">
        <text>L-seryl-[protein] + ATP = O-phospho-L-seryl-[protein] + ADP + H(+)</text>
        <dbReference type="Rhea" id="RHEA:17989"/>
        <dbReference type="Rhea" id="RHEA-COMP:9863"/>
        <dbReference type="Rhea" id="RHEA-COMP:11604"/>
        <dbReference type="ChEBI" id="CHEBI:15378"/>
        <dbReference type="ChEBI" id="CHEBI:29999"/>
        <dbReference type="ChEBI" id="CHEBI:30616"/>
        <dbReference type="ChEBI" id="CHEBI:83421"/>
        <dbReference type="ChEBI" id="CHEBI:456216"/>
        <dbReference type="EC" id="2.7.11.1"/>
    </reaction>
</comment>
<feature type="domain" description="Protein kinase" evidence="14">
    <location>
        <begin position="24"/>
        <end position="278"/>
    </location>
</feature>
<dbReference type="AlphaFoldDB" id="A0AA88RMH3"/>
<keyword evidence="5" id="KW-0808">Transferase</keyword>
<dbReference type="PROSITE" id="PS50011">
    <property type="entry name" value="PROTEIN_KINASE_DOM"/>
    <property type="match status" value="1"/>
</dbReference>
<evidence type="ECO:0000256" key="11">
    <source>
        <dbReference type="ARBA" id="ARBA00048679"/>
    </source>
</evidence>
<comment type="catalytic activity">
    <reaction evidence="10">
        <text>L-threonyl-[protein] + ATP = O-phospho-L-threonyl-[protein] + ADP + H(+)</text>
        <dbReference type="Rhea" id="RHEA:46608"/>
        <dbReference type="Rhea" id="RHEA-COMP:11060"/>
        <dbReference type="Rhea" id="RHEA-COMP:11605"/>
        <dbReference type="ChEBI" id="CHEBI:15378"/>
        <dbReference type="ChEBI" id="CHEBI:30013"/>
        <dbReference type="ChEBI" id="CHEBI:30616"/>
        <dbReference type="ChEBI" id="CHEBI:61977"/>
        <dbReference type="ChEBI" id="CHEBI:456216"/>
        <dbReference type="EC" id="2.7.11.1"/>
    </reaction>
</comment>
<dbReference type="Pfam" id="PF00069">
    <property type="entry name" value="Pkinase"/>
    <property type="match status" value="1"/>
</dbReference>
<proteinExistence type="inferred from homology"/>
<keyword evidence="9" id="KW-0464">Manganese</keyword>
<name>A0AA88RMH3_9ASTE</name>
<evidence type="ECO:0000256" key="10">
    <source>
        <dbReference type="ARBA" id="ARBA00047899"/>
    </source>
</evidence>
<dbReference type="PANTHER" id="PTHR43895:SF151">
    <property type="entry name" value="CBL-INTERACTING SERINE_THREONINE-PROTEIN KINASE 11"/>
    <property type="match status" value="1"/>
</dbReference>
<dbReference type="Proteomes" id="UP001187471">
    <property type="component" value="Unassembled WGS sequence"/>
</dbReference>
<evidence type="ECO:0000256" key="12">
    <source>
        <dbReference type="PROSITE-ProRule" id="PRU10141"/>
    </source>
</evidence>
<dbReference type="PROSITE" id="PS00108">
    <property type="entry name" value="PROTEIN_KINASE_ST"/>
    <property type="match status" value="1"/>
</dbReference>
<dbReference type="InterPro" id="IPR018451">
    <property type="entry name" value="NAF/FISL_domain"/>
</dbReference>
<feature type="domain" description="NAF" evidence="15">
    <location>
        <begin position="302"/>
        <end position="326"/>
    </location>
</feature>
<feature type="binding site" evidence="12">
    <location>
        <position position="53"/>
    </location>
    <ligand>
        <name>ATP</name>
        <dbReference type="ChEBI" id="CHEBI:30616"/>
    </ligand>
</feature>
<comment type="caution">
    <text evidence="16">The sequence shown here is derived from an EMBL/GenBank/DDBJ whole genome shotgun (WGS) entry which is preliminary data.</text>
</comment>
<dbReference type="Gene3D" id="3.30.310.80">
    <property type="entry name" value="Kinase associated domain 1, KA1"/>
    <property type="match status" value="1"/>
</dbReference>
<sequence length="431" mass="48158">MPGAEHDSAAAPAPPTENAMFGKYELGRLLGCGAFAKVYHARDVKTGLSVAVKIINKKKIVGTSLMSNIKREISIMRRLSHPNIVKLFEVLATKSKIYFVMEFVKGGELFAKIAKGKFSEDLGRKYFQQLISAVGYCHSRGVYHRDLKPENLLLDENGDLKVSDFGLSAVTGQIRTDGLLHTLCGTPAYVAPEILTKRGYDGAKVDVWSCGVVLYVLTAGYLPFNDPNLMMMYKKIYKGEFRCPKWMSSDLKRFLSRLLDTNPDTRITVDEITRDPWFRKGPYKEMRFYDEDFDGKIEKKDESMTSLNAFDLISFSSGLDLSGLFDGSSCSVAAGERFVLGESPEKVIGKVEEVVGKEDGLRLKRRKEWGVDVKGQNGNLVVSVEVYRLTDSLVVVEVKREAGEGGRYNDLWEKKIKPELLGQPEEQVAGN</sequence>
<evidence type="ECO:0000256" key="5">
    <source>
        <dbReference type="ARBA" id="ARBA00022679"/>
    </source>
</evidence>
<evidence type="ECO:0000259" key="15">
    <source>
        <dbReference type="PROSITE" id="PS50816"/>
    </source>
</evidence>
<accession>A0AA88RMH3</accession>
<evidence type="ECO:0000259" key="14">
    <source>
        <dbReference type="PROSITE" id="PS50011"/>
    </source>
</evidence>
<dbReference type="GO" id="GO:0007165">
    <property type="term" value="P:signal transduction"/>
    <property type="evidence" value="ECO:0007669"/>
    <property type="project" value="InterPro"/>
</dbReference>
<gene>
    <name evidence="16" type="ORF">RJ640_025207</name>
</gene>
<keyword evidence="4 13" id="KW-0723">Serine/threonine-protein kinase</keyword>
<dbReference type="CDD" id="cd12195">
    <property type="entry name" value="CIPK_C"/>
    <property type="match status" value="1"/>
</dbReference>
<dbReference type="PROSITE" id="PS00107">
    <property type="entry name" value="PROTEIN_KINASE_ATP"/>
    <property type="match status" value="1"/>
</dbReference>
<dbReference type="Pfam" id="PF03822">
    <property type="entry name" value="NAF"/>
    <property type="match status" value="1"/>
</dbReference>
<comment type="cofactor">
    <cofactor evidence="1">
        <name>Mn(2+)</name>
        <dbReference type="ChEBI" id="CHEBI:29035"/>
    </cofactor>
</comment>
<dbReference type="PANTHER" id="PTHR43895">
    <property type="entry name" value="CALCIUM/CALMODULIN-DEPENDENT PROTEIN KINASE KINASE-RELATED"/>
    <property type="match status" value="1"/>
</dbReference>
<dbReference type="Gene3D" id="3.30.200.20">
    <property type="entry name" value="Phosphorylase Kinase, domain 1"/>
    <property type="match status" value="1"/>
</dbReference>
<dbReference type="Gene3D" id="1.10.510.10">
    <property type="entry name" value="Transferase(Phosphotransferase) domain 1"/>
    <property type="match status" value="1"/>
</dbReference>
<dbReference type="PROSITE" id="PS50816">
    <property type="entry name" value="NAF"/>
    <property type="match status" value="1"/>
</dbReference>
<dbReference type="FunFam" id="3.30.200.20:FF:000096">
    <property type="entry name" value="Non-specific serine/threonine protein kinase"/>
    <property type="match status" value="1"/>
</dbReference>
<comment type="similarity">
    <text evidence="2">Belongs to the protein kinase superfamily. CAMK Ser/Thr protein kinase family. SNF1 subfamily.</text>
</comment>
<dbReference type="SMART" id="SM00220">
    <property type="entry name" value="S_TKc"/>
    <property type="match status" value="1"/>
</dbReference>
<dbReference type="InterPro" id="IPR008271">
    <property type="entry name" value="Ser/Thr_kinase_AS"/>
</dbReference>
<keyword evidence="8 12" id="KW-0067">ATP-binding</keyword>
<evidence type="ECO:0000313" key="17">
    <source>
        <dbReference type="Proteomes" id="UP001187471"/>
    </source>
</evidence>
<dbReference type="GO" id="GO:0004674">
    <property type="term" value="F:protein serine/threonine kinase activity"/>
    <property type="evidence" value="ECO:0007669"/>
    <property type="project" value="UniProtKB-KW"/>
</dbReference>
<evidence type="ECO:0000256" key="2">
    <source>
        <dbReference type="ARBA" id="ARBA00006234"/>
    </source>
</evidence>
<evidence type="ECO:0000256" key="4">
    <source>
        <dbReference type="ARBA" id="ARBA00022527"/>
    </source>
</evidence>
<keyword evidence="6 12" id="KW-0547">Nucleotide-binding</keyword>
<dbReference type="SUPFAM" id="SSF56112">
    <property type="entry name" value="Protein kinase-like (PK-like)"/>
    <property type="match status" value="1"/>
</dbReference>
<evidence type="ECO:0000256" key="6">
    <source>
        <dbReference type="ARBA" id="ARBA00022741"/>
    </source>
</evidence>